<dbReference type="InterPro" id="IPR029044">
    <property type="entry name" value="Nucleotide-diphossugar_trans"/>
</dbReference>
<evidence type="ECO:0000256" key="2">
    <source>
        <dbReference type="SAM" id="MobiDB-lite"/>
    </source>
</evidence>
<dbReference type="EMBL" id="BAABJQ010000004">
    <property type="protein sequence ID" value="GAA5181305.1"/>
    <property type="molecule type" value="Genomic_DNA"/>
</dbReference>
<dbReference type="Gene3D" id="3.90.550.10">
    <property type="entry name" value="Spore Coat Polysaccharide Biosynthesis Protein SpsA, Chain A"/>
    <property type="match status" value="1"/>
</dbReference>
<name>A0ABP9RPA6_9ACTN</name>
<dbReference type="PANTHER" id="PTHR48090">
    <property type="entry name" value="UNDECAPRENYL-PHOSPHATE 4-DEOXY-4-FORMAMIDO-L-ARABINOSE TRANSFERASE-RELATED"/>
    <property type="match status" value="1"/>
</dbReference>
<dbReference type="CDD" id="cd04179">
    <property type="entry name" value="DPM_DPG-synthase_like"/>
    <property type="match status" value="1"/>
</dbReference>
<dbReference type="SUPFAM" id="SSF53448">
    <property type="entry name" value="Nucleotide-diphospho-sugar transferases"/>
    <property type="match status" value="1"/>
</dbReference>
<dbReference type="InterPro" id="IPR050256">
    <property type="entry name" value="Glycosyltransferase_2"/>
</dbReference>
<comment type="similarity">
    <text evidence="1">Belongs to the glycosyltransferase 2 family.</text>
</comment>
<evidence type="ECO:0000313" key="4">
    <source>
        <dbReference type="EMBL" id="GAA5181305.1"/>
    </source>
</evidence>
<evidence type="ECO:0000256" key="1">
    <source>
        <dbReference type="ARBA" id="ARBA00006739"/>
    </source>
</evidence>
<organism evidence="4 5">
    <name type="scientific">Rugosimonospora acidiphila</name>
    <dbReference type="NCBI Taxonomy" id="556531"/>
    <lineage>
        <taxon>Bacteria</taxon>
        <taxon>Bacillati</taxon>
        <taxon>Actinomycetota</taxon>
        <taxon>Actinomycetes</taxon>
        <taxon>Micromonosporales</taxon>
        <taxon>Micromonosporaceae</taxon>
        <taxon>Rugosimonospora</taxon>
    </lineage>
</organism>
<keyword evidence="5" id="KW-1185">Reference proteome</keyword>
<dbReference type="PANTHER" id="PTHR48090:SF7">
    <property type="entry name" value="RFBJ PROTEIN"/>
    <property type="match status" value="1"/>
</dbReference>
<sequence>MGQPAGSGETSHTQQPRLRVSVIVPALNEERNLPYVLSRMPADIAEVILVDGGSVDGTVAKAREVMPSVIVVQQTRTGKGNALACGFAVSTSDIVVMIDADGSTDPAEIPRFVDALLAGSDYAKGSRFRPGGGSHDITRFRKLGNYFLNATVNLLFRTHFTDLCYGYNAFWREALKVMDLPDVELPRPANGDRLWGDGFEIETLINVRVASHGLRIAEVASVEAARLHGVSNLNAFGDGRRVLRTIFAEYRRHRELLKRERRIMSVDSDTVELPAPARPAEVPPEPASGQVTAERK</sequence>
<dbReference type="InterPro" id="IPR001173">
    <property type="entry name" value="Glyco_trans_2-like"/>
</dbReference>
<gene>
    <name evidence="4" type="ORF">GCM10023322_15630</name>
</gene>
<proteinExistence type="inferred from homology"/>
<accession>A0ABP9RPA6</accession>
<evidence type="ECO:0000313" key="5">
    <source>
        <dbReference type="Proteomes" id="UP001501570"/>
    </source>
</evidence>
<dbReference type="Proteomes" id="UP001501570">
    <property type="component" value="Unassembled WGS sequence"/>
</dbReference>
<dbReference type="RefSeq" id="WP_345627467.1">
    <property type="nucleotide sequence ID" value="NZ_BAABJQ010000004.1"/>
</dbReference>
<reference evidence="5" key="1">
    <citation type="journal article" date="2019" name="Int. J. Syst. Evol. Microbiol.">
        <title>The Global Catalogue of Microorganisms (GCM) 10K type strain sequencing project: providing services to taxonomists for standard genome sequencing and annotation.</title>
        <authorList>
            <consortium name="The Broad Institute Genomics Platform"/>
            <consortium name="The Broad Institute Genome Sequencing Center for Infectious Disease"/>
            <person name="Wu L."/>
            <person name="Ma J."/>
        </authorList>
    </citation>
    <scope>NUCLEOTIDE SEQUENCE [LARGE SCALE GENOMIC DNA]</scope>
    <source>
        <strain evidence="5">JCM 18304</strain>
    </source>
</reference>
<evidence type="ECO:0000259" key="3">
    <source>
        <dbReference type="Pfam" id="PF00535"/>
    </source>
</evidence>
<feature type="region of interest" description="Disordered" evidence="2">
    <location>
        <begin position="268"/>
        <end position="296"/>
    </location>
</feature>
<feature type="domain" description="Glycosyltransferase 2-like" evidence="3">
    <location>
        <begin position="21"/>
        <end position="176"/>
    </location>
</feature>
<dbReference type="Pfam" id="PF00535">
    <property type="entry name" value="Glycos_transf_2"/>
    <property type="match status" value="1"/>
</dbReference>
<protein>
    <recommendedName>
        <fullName evidence="3">Glycosyltransferase 2-like domain-containing protein</fullName>
    </recommendedName>
</protein>
<comment type="caution">
    <text evidence="4">The sequence shown here is derived from an EMBL/GenBank/DDBJ whole genome shotgun (WGS) entry which is preliminary data.</text>
</comment>